<dbReference type="EMBL" id="BAAANY010000020">
    <property type="protein sequence ID" value="GAA1696316.1"/>
    <property type="molecule type" value="Genomic_DNA"/>
</dbReference>
<evidence type="ECO:0000313" key="3">
    <source>
        <dbReference type="EMBL" id="GAA1696316.1"/>
    </source>
</evidence>
<evidence type="ECO:0000313" key="4">
    <source>
        <dbReference type="Proteomes" id="UP001500618"/>
    </source>
</evidence>
<dbReference type="InterPro" id="IPR042171">
    <property type="entry name" value="Acyl-CoA_hotdog"/>
</dbReference>
<proteinExistence type="predicted"/>
<dbReference type="InterPro" id="IPR049449">
    <property type="entry name" value="TesB_ACOT8-like_N"/>
</dbReference>
<evidence type="ECO:0000259" key="2">
    <source>
        <dbReference type="Pfam" id="PF20789"/>
    </source>
</evidence>
<reference evidence="4" key="1">
    <citation type="journal article" date="2019" name="Int. J. Syst. Evol. Microbiol.">
        <title>The Global Catalogue of Microorganisms (GCM) 10K type strain sequencing project: providing services to taxonomists for standard genome sequencing and annotation.</title>
        <authorList>
            <consortium name="The Broad Institute Genomics Platform"/>
            <consortium name="The Broad Institute Genome Sequencing Center for Infectious Disease"/>
            <person name="Wu L."/>
            <person name="Ma J."/>
        </authorList>
    </citation>
    <scope>NUCLEOTIDE SEQUENCE [LARGE SCALE GENOMIC DNA]</scope>
    <source>
        <strain evidence="4">JCM 14718</strain>
    </source>
</reference>
<dbReference type="Gene3D" id="2.40.160.210">
    <property type="entry name" value="Acyl-CoA thioesterase, double hotdog domain"/>
    <property type="match status" value="1"/>
</dbReference>
<feature type="domain" description="Acyl-CoA thioesterase-like C-terminal" evidence="2">
    <location>
        <begin position="125"/>
        <end position="262"/>
    </location>
</feature>
<name>A0ABP4U149_9ACTN</name>
<comment type="caution">
    <text evidence="3">The sequence shown here is derived from an EMBL/GenBank/DDBJ whole genome shotgun (WGS) entry which is preliminary data.</text>
</comment>
<dbReference type="Pfam" id="PF20789">
    <property type="entry name" value="4HBT_3C"/>
    <property type="match status" value="1"/>
</dbReference>
<sequence length="266" mass="29039">MPYRTYVTDLFYEELGGGKFRPTEATTSPWDQRMQHGGPPTALLATEICRQAGGPPLRLARITVDFLAPIPRSDAEVAVHIVRPGRRTQLTEATMVVDGKAAVVARAWQIAVGAAIEPTPSDSPPALPDPQPQSYFPGIGRWGYGEATEWRFVSGGWDVPGPSQVWAHVRLPLLADSDPELVGLQRLLLLADSANGLSAQMFLGDWLFIPPTLTVTVFRYPQSDWIYLDCRTHLSADGGGMSEARLYDEHGYLGSATQPLYVGPRG</sequence>
<dbReference type="SUPFAM" id="SSF54637">
    <property type="entry name" value="Thioesterase/thiol ester dehydrase-isomerase"/>
    <property type="match status" value="2"/>
</dbReference>
<organism evidence="3 4">
    <name type="scientific">Fodinicola feengrottensis</name>
    <dbReference type="NCBI Taxonomy" id="435914"/>
    <lineage>
        <taxon>Bacteria</taxon>
        <taxon>Bacillati</taxon>
        <taxon>Actinomycetota</taxon>
        <taxon>Actinomycetes</taxon>
        <taxon>Mycobacteriales</taxon>
        <taxon>Fodinicola</taxon>
    </lineage>
</organism>
<feature type="domain" description="Acyl-CoA thioesterase-like N-terminal HotDog" evidence="1">
    <location>
        <begin position="27"/>
        <end position="109"/>
    </location>
</feature>
<evidence type="ECO:0000259" key="1">
    <source>
        <dbReference type="Pfam" id="PF13622"/>
    </source>
</evidence>
<dbReference type="InterPro" id="IPR029069">
    <property type="entry name" value="HotDog_dom_sf"/>
</dbReference>
<dbReference type="Pfam" id="PF13622">
    <property type="entry name" value="4HBT_3"/>
    <property type="match status" value="1"/>
</dbReference>
<accession>A0ABP4U149</accession>
<protein>
    <submittedName>
        <fullName evidence="3">Thioesterase family protein</fullName>
    </submittedName>
</protein>
<dbReference type="Proteomes" id="UP001500618">
    <property type="component" value="Unassembled WGS sequence"/>
</dbReference>
<dbReference type="InterPro" id="IPR049450">
    <property type="entry name" value="ACOT8-like_C"/>
</dbReference>
<keyword evidence="4" id="KW-1185">Reference proteome</keyword>
<gene>
    <name evidence="3" type="ORF">GCM10009765_51960</name>
</gene>